<keyword evidence="1" id="KW-1133">Transmembrane helix</keyword>
<protein>
    <submittedName>
        <fullName evidence="2">Uncharacterized protein</fullName>
    </submittedName>
</protein>
<sequence length="353" mass="39590">MRTVDVLVVGGGAKALRVMTHLTSFGLVGLVVSADPPIPELLEEPWEVHAPVIYRLSETQPSVTITTLESADSAAMRVTLGYRLAILTDDMDPDPVEKENSMVTVPDEPLITAPCMGRQISLKECSLFPQLHPMTLKTLKGLCPKVAEEIEQAESVSRRKRVERHLKPKDLRVIHPKAYLLLEDVPIEAQLDLLIRNYLLPPCFNRCRITKATRLRLTPDHSLLVYGMTYLNLKGQGHLTLSISHDTNHTSLVYTTQMGVVMGMELFLPEATSLCAALIPACERQQSIISLLSIPDSQVSQLVQCYYRELTRDETMRYAIQLGFRHYKVIRALVFLAPLLILLVILTCFLLII</sequence>
<organism evidence="2 3">
    <name type="scientific">Giardia muris</name>
    <dbReference type="NCBI Taxonomy" id="5742"/>
    <lineage>
        <taxon>Eukaryota</taxon>
        <taxon>Metamonada</taxon>
        <taxon>Diplomonadida</taxon>
        <taxon>Hexamitidae</taxon>
        <taxon>Giardiinae</taxon>
        <taxon>Giardia</taxon>
    </lineage>
</organism>
<proteinExistence type="predicted"/>
<keyword evidence="3" id="KW-1185">Reference proteome</keyword>
<name>A0A4Z1T5Q4_GIAMU</name>
<dbReference type="EMBL" id="VDLU01000003">
    <property type="protein sequence ID" value="TNJ27859.1"/>
    <property type="molecule type" value="Genomic_DNA"/>
</dbReference>
<dbReference type="AlphaFoldDB" id="A0A4Z1T5Q4"/>
<accession>A0A4Z1T5Q4</accession>
<reference evidence="2 3" key="1">
    <citation type="submission" date="2019-05" db="EMBL/GenBank/DDBJ databases">
        <title>The compact genome of Giardia muris reveals important steps in the evolution of intestinal protozoan parasites.</title>
        <authorList>
            <person name="Xu F."/>
            <person name="Jimenez-Gonzalez A."/>
            <person name="Einarsson E."/>
            <person name="Astvaldsson A."/>
            <person name="Peirasmaki D."/>
            <person name="Eckmann L."/>
            <person name="Andersson J.O."/>
            <person name="Svard S.G."/>
            <person name="Jerlstrom-Hultqvist J."/>
        </authorList>
    </citation>
    <scope>NUCLEOTIDE SEQUENCE [LARGE SCALE GENOMIC DNA]</scope>
    <source>
        <strain evidence="2 3">Roberts-Thomson</strain>
    </source>
</reference>
<keyword evidence="1" id="KW-0812">Transmembrane</keyword>
<comment type="caution">
    <text evidence="2">The sequence shown here is derived from an EMBL/GenBank/DDBJ whole genome shotgun (WGS) entry which is preliminary data.</text>
</comment>
<dbReference type="OrthoDB" id="10255248at2759"/>
<evidence type="ECO:0000313" key="2">
    <source>
        <dbReference type="EMBL" id="TNJ27859.1"/>
    </source>
</evidence>
<gene>
    <name evidence="2" type="ORF">GMRT_12667</name>
</gene>
<feature type="transmembrane region" description="Helical" evidence="1">
    <location>
        <begin position="332"/>
        <end position="352"/>
    </location>
</feature>
<evidence type="ECO:0000256" key="1">
    <source>
        <dbReference type="SAM" id="Phobius"/>
    </source>
</evidence>
<evidence type="ECO:0000313" key="3">
    <source>
        <dbReference type="Proteomes" id="UP000315496"/>
    </source>
</evidence>
<dbReference type="Proteomes" id="UP000315496">
    <property type="component" value="Chromosome 3"/>
</dbReference>
<dbReference type="VEuPathDB" id="GiardiaDB:GMRT_12667"/>
<keyword evidence="1" id="KW-0472">Membrane</keyword>